<keyword evidence="2" id="KW-0564">Palmitate</keyword>
<name>A0A0H3HT60_BURP2</name>
<keyword evidence="2" id="KW-0449">Lipoprotein</keyword>
<dbReference type="Proteomes" id="UP000010087">
    <property type="component" value="Chromosome 2"/>
</dbReference>
<dbReference type="InterPro" id="IPR010131">
    <property type="entry name" value="MdtP/NodT-like"/>
</dbReference>
<dbReference type="EMBL" id="CP002834">
    <property type="protein sequence ID" value="AFI69062.1"/>
    <property type="molecule type" value="Genomic_DNA"/>
</dbReference>
<evidence type="ECO:0000313" key="5">
    <source>
        <dbReference type="Proteomes" id="UP000010087"/>
    </source>
</evidence>
<evidence type="ECO:0000256" key="3">
    <source>
        <dbReference type="SAM" id="MobiDB-lite"/>
    </source>
</evidence>
<dbReference type="NCBIfam" id="TIGR01845">
    <property type="entry name" value="outer_NodT"/>
    <property type="match status" value="1"/>
</dbReference>
<dbReference type="Gene3D" id="2.20.200.10">
    <property type="entry name" value="Outer membrane efflux proteins (OEP)"/>
    <property type="match status" value="1"/>
</dbReference>
<gene>
    <name evidence="4" type="primary">oprM</name>
    <name evidence="4" type="ordered locus">BP1026B_II0806</name>
</gene>
<dbReference type="Gene3D" id="1.20.1600.10">
    <property type="entry name" value="Outer membrane efflux proteins (OEP)"/>
    <property type="match status" value="1"/>
</dbReference>
<dbReference type="KEGG" id="bpz:BP1026B_II0806"/>
<evidence type="ECO:0000256" key="2">
    <source>
        <dbReference type="RuleBase" id="RU362097"/>
    </source>
</evidence>
<keyword evidence="2" id="KW-0472">Membrane</keyword>
<feature type="compositionally biased region" description="Low complexity" evidence="3">
    <location>
        <begin position="525"/>
        <end position="549"/>
    </location>
</feature>
<dbReference type="PATRIC" id="fig|884204.3.peg.5004"/>
<dbReference type="SUPFAM" id="SSF56954">
    <property type="entry name" value="Outer membrane efflux proteins (OEP)"/>
    <property type="match status" value="1"/>
</dbReference>
<accession>A0A0H3HT60</accession>
<evidence type="ECO:0000256" key="1">
    <source>
        <dbReference type="ARBA" id="ARBA00007613"/>
    </source>
</evidence>
<organism evidence="4 5">
    <name type="scientific">Burkholderia pseudomallei (strain 1026b)</name>
    <dbReference type="NCBI Taxonomy" id="884204"/>
    <lineage>
        <taxon>Bacteria</taxon>
        <taxon>Pseudomonadati</taxon>
        <taxon>Pseudomonadota</taxon>
        <taxon>Betaproteobacteria</taxon>
        <taxon>Burkholderiales</taxon>
        <taxon>Burkholderiaceae</taxon>
        <taxon>Burkholderia</taxon>
        <taxon>pseudomallei group</taxon>
    </lineage>
</organism>
<comment type="similarity">
    <text evidence="1 2">Belongs to the outer membrane factor (OMF) (TC 1.B.17) family.</text>
</comment>
<feature type="compositionally biased region" description="Low complexity" evidence="3">
    <location>
        <begin position="489"/>
        <end position="515"/>
    </location>
</feature>
<dbReference type="RefSeq" id="WP_004553281.1">
    <property type="nucleotide sequence ID" value="NC_017832.1"/>
</dbReference>
<proteinExistence type="inferred from homology"/>
<dbReference type="GO" id="GO:0015562">
    <property type="term" value="F:efflux transmembrane transporter activity"/>
    <property type="evidence" value="ECO:0007669"/>
    <property type="project" value="InterPro"/>
</dbReference>
<dbReference type="InterPro" id="IPR003423">
    <property type="entry name" value="OMP_efflux"/>
</dbReference>
<feature type="compositionally biased region" description="Low complexity" evidence="3">
    <location>
        <begin position="556"/>
        <end position="619"/>
    </location>
</feature>
<comment type="subcellular location">
    <subcellularLocation>
        <location evidence="2">Cell membrane</location>
        <topology evidence="2">Lipid-anchor</topology>
    </subcellularLocation>
</comment>
<dbReference type="PANTHER" id="PTHR30203">
    <property type="entry name" value="OUTER MEMBRANE CATION EFFLUX PROTEIN"/>
    <property type="match status" value="1"/>
</dbReference>
<keyword evidence="2" id="KW-1134">Transmembrane beta strand</keyword>
<dbReference type="GO" id="GO:0005886">
    <property type="term" value="C:plasma membrane"/>
    <property type="evidence" value="ECO:0007669"/>
    <property type="project" value="UniProtKB-SubCell"/>
</dbReference>
<dbReference type="AlphaFoldDB" id="A0A0H3HT60"/>
<feature type="region of interest" description="Disordered" evidence="3">
    <location>
        <begin position="36"/>
        <end position="60"/>
    </location>
</feature>
<keyword evidence="2" id="KW-0812">Transmembrane</keyword>
<dbReference type="Pfam" id="PF02321">
    <property type="entry name" value="OEP"/>
    <property type="match status" value="2"/>
</dbReference>
<dbReference type="PANTHER" id="PTHR30203:SF32">
    <property type="entry name" value="CATION EFFLUX SYSTEM PROTEIN CUSC"/>
    <property type="match status" value="1"/>
</dbReference>
<sequence length="619" mass="65612">MHSPPFLSSPKRALPIALALGLAGCSMEPAYQRPDAPMPSAYPNGPAYATPGAPRANPGEPAAAELGWRNFLADAQLQQLVALALANNRDLRVATLDIDEARALYRIQRAAQFPAIDASVGLTSQRMSPALRAPGQSAAINSYDASVGLTHFEIDLFGRVRSLSHAAQEQYLATEEARRSVHISLVAEVANTYLTLLADRALLALAQDTLRSQQDAADMIHRGKQAGAMAQLDEHRADTQVQTARVAAEQYTRQIAQDENALAVLIGGPLPAGVSRAAPLDDRALLAEFPAGLPSTLLERRPDIMAAEHRLIAANANIGAARAAFFPRITLTGALGVASASLAGLFSGGVAWLFVPQLTLPIFNAGSNQANLDLATVRRDINVAGYEHTIQDAFREVADNLAARATYEREVKAQEAMIRDLAETKRLADMRFRNGVDDYFGVFDAQRQLFAAQQLLVTYKLAGLTSRVTLYKALGGGWVESAGAAAAQPRTGPAAPMARPAATPPQTTRPAPVARSQTVPPRTVQPPIAQPATAQPQTAQAAPVAQSQTIPLRTVQPPIAQSSTSQPQTAQAAPITQARTTPLRTAQPPAARQQAPQSAPAAQPEAAPPQTAQPPIFQP</sequence>
<reference evidence="4 5" key="1">
    <citation type="journal article" date="2012" name="PLoS ONE">
        <title>Evolution of Burkholderia pseudomallei in recurrent melioidosis.</title>
        <authorList>
            <person name="Hayden H.S."/>
            <person name="Lim R."/>
            <person name="Brittnacher M.J."/>
            <person name="Sims E.H."/>
            <person name="Ramage E.R."/>
            <person name="Fong C."/>
            <person name="Wu Z."/>
            <person name="Crist E."/>
            <person name="Chang J."/>
            <person name="Zhou Y."/>
            <person name="Radey M."/>
            <person name="Rohmer L."/>
            <person name="Haugen E."/>
            <person name="Gillett W."/>
            <person name="Wuthiekanun V."/>
            <person name="Peacock S.J."/>
            <person name="Kaul R."/>
            <person name="Miller S.I."/>
            <person name="Manoil C."/>
            <person name="Jacobs M.A."/>
        </authorList>
    </citation>
    <scope>NUCLEOTIDE SEQUENCE [LARGE SCALE GENOMIC DNA]</scope>
    <source>
        <strain evidence="4 5">1026b</strain>
    </source>
</reference>
<feature type="region of interest" description="Disordered" evidence="3">
    <location>
        <begin position="489"/>
        <end position="619"/>
    </location>
</feature>
<evidence type="ECO:0000313" key="4">
    <source>
        <dbReference type="EMBL" id="AFI69062.1"/>
    </source>
</evidence>
<protein>
    <submittedName>
        <fullName evidence="4">Outer membrane efflux protein</fullName>
    </submittedName>
</protein>